<name>A0ABY3ZN62_9RHOB</name>
<accession>A0ABY3ZN62</accession>
<dbReference type="Proteomes" id="UP000831019">
    <property type="component" value="Chromosome"/>
</dbReference>
<dbReference type="RefSeq" id="WP_243261541.1">
    <property type="nucleotide sequence ID" value="NZ_CAXAXN010000015.1"/>
</dbReference>
<keyword evidence="2" id="KW-1185">Reference proteome</keyword>
<organism evidence="1 2">
    <name type="scientific">Sulfitobacter dubius</name>
    <dbReference type="NCBI Taxonomy" id="218673"/>
    <lineage>
        <taxon>Bacteria</taxon>
        <taxon>Pseudomonadati</taxon>
        <taxon>Pseudomonadota</taxon>
        <taxon>Alphaproteobacteria</taxon>
        <taxon>Rhodobacterales</taxon>
        <taxon>Roseobacteraceae</taxon>
        <taxon>Sulfitobacter</taxon>
    </lineage>
</organism>
<evidence type="ECO:0000313" key="1">
    <source>
        <dbReference type="EMBL" id="UOA16115.1"/>
    </source>
</evidence>
<proteinExistence type="predicted"/>
<protein>
    <submittedName>
        <fullName evidence="1">Uncharacterized protein</fullName>
    </submittedName>
</protein>
<evidence type="ECO:0000313" key="2">
    <source>
        <dbReference type="Proteomes" id="UP000831019"/>
    </source>
</evidence>
<dbReference type="EMBL" id="CP085144">
    <property type="protein sequence ID" value="UOA16115.1"/>
    <property type="molecule type" value="Genomic_DNA"/>
</dbReference>
<reference evidence="2" key="1">
    <citation type="journal article" date="2022" name="Microorganisms">
        <title>Beyond the ABCs#Discovery of Three New Plasmid Types in Rhodobacterales (RepQ, RepY, RepW).</title>
        <authorList>
            <person name="Freese H.M."/>
            <person name="Ringel V."/>
            <person name="Overmann J."/>
            <person name="Petersen J."/>
        </authorList>
    </citation>
    <scope>NUCLEOTIDE SEQUENCE [LARGE SCALE GENOMIC DNA]</scope>
    <source>
        <strain evidence="2">DSM 109990</strain>
    </source>
</reference>
<sequence length="101" mass="11450">MQKTLMQMNLQLHHVVSDIKGMRIIRGIVAGEGDLDMLASSRDVRCKASTEPIKAARNENDRPENNFALSLSRALYDFYQAKTLECDRHLEASLARSRHGH</sequence>
<gene>
    <name evidence="1" type="ORF">DSM109990_02972</name>
</gene>